<dbReference type="InterPro" id="IPR033469">
    <property type="entry name" value="CYTH-like_dom_sf"/>
</dbReference>
<organism evidence="1 2">
    <name type="scientific">Thermosipho affectus</name>
    <dbReference type="NCBI Taxonomy" id="660294"/>
    <lineage>
        <taxon>Bacteria</taxon>
        <taxon>Thermotogati</taxon>
        <taxon>Thermotogota</taxon>
        <taxon>Thermotogae</taxon>
        <taxon>Thermotogales</taxon>
        <taxon>Fervidobacteriaceae</taxon>
        <taxon>Thermosipho</taxon>
    </lineage>
</organism>
<reference evidence="1 2" key="1">
    <citation type="submission" date="2015-06" db="EMBL/GenBank/DDBJ databases">
        <title>Genome sequencing of Thermotogales isolates from hydrothermal vents.</title>
        <authorList>
            <person name="Haverkamp T.H."/>
            <person name="Kublanov I.V."/>
            <person name="Nesbo C.L."/>
        </authorList>
    </citation>
    <scope>NUCLEOTIDE SEQUENCE [LARGE SCALE GENOMIC DNA]</scope>
    <source>
        <strain evidence="2">ik275mar</strain>
    </source>
</reference>
<protein>
    <recommendedName>
        <fullName evidence="3">CYTH domain-containing protein</fullName>
    </recommendedName>
</protein>
<keyword evidence="2" id="KW-1185">Reference proteome</keyword>
<name>A0ABX3IGY6_9BACT</name>
<evidence type="ECO:0008006" key="3">
    <source>
        <dbReference type="Google" id="ProtNLM"/>
    </source>
</evidence>
<dbReference type="Gene3D" id="2.40.320.10">
    <property type="entry name" value="Hypothetical Protein Pfu-838710-001"/>
    <property type="match status" value="1"/>
</dbReference>
<proteinExistence type="predicted"/>
<gene>
    <name evidence="1" type="ORF">XJ44_04675</name>
</gene>
<sequence length="177" mass="21497">MKIEREKKYLLDEYLFKKLIRKAKYKVGVIQWYLERCVFVKTQRCRLRYTVDSDFSEKWVVAFKSKVFGDFQRLEDEYDVDLKSIDFLKKYPVIAKIRYFLMFSPAEVSIDEFIFLDFPLKIKYLAEIETNEDFEKYEEMFGLKHSVEDFEEYTNFNMAKVSKIAPERIIEKVKAMI</sequence>
<dbReference type="SUPFAM" id="SSF55154">
    <property type="entry name" value="CYTH-like phosphatases"/>
    <property type="match status" value="1"/>
</dbReference>
<evidence type="ECO:0000313" key="2">
    <source>
        <dbReference type="Proteomes" id="UP000242616"/>
    </source>
</evidence>
<comment type="caution">
    <text evidence="1">The sequence shown here is derived from an EMBL/GenBank/DDBJ whole genome shotgun (WGS) entry which is preliminary data.</text>
</comment>
<dbReference type="EMBL" id="LBFC01000018">
    <property type="protein sequence ID" value="ONN27090.1"/>
    <property type="molecule type" value="Genomic_DNA"/>
</dbReference>
<accession>A0ABX3IGY6</accession>
<dbReference type="RefSeq" id="WP_077198237.1">
    <property type="nucleotide sequence ID" value="NZ_LBFC01000018.1"/>
</dbReference>
<evidence type="ECO:0000313" key="1">
    <source>
        <dbReference type="EMBL" id="ONN27090.1"/>
    </source>
</evidence>
<dbReference type="Proteomes" id="UP000242616">
    <property type="component" value="Unassembled WGS sequence"/>
</dbReference>